<gene>
    <name evidence="2" type="ORF">ACFQFD_05300</name>
</gene>
<organism evidence="2 3">
    <name type="scientific">Halobaculum halobium</name>
    <dbReference type="NCBI Taxonomy" id="3032281"/>
    <lineage>
        <taxon>Archaea</taxon>
        <taxon>Methanobacteriati</taxon>
        <taxon>Methanobacteriota</taxon>
        <taxon>Stenosarchaea group</taxon>
        <taxon>Halobacteria</taxon>
        <taxon>Halobacteriales</taxon>
        <taxon>Haloferacaceae</taxon>
        <taxon>Halobaculum</taxon>
    </lineage>
</organism>
<feature type="compositionally biased region" description="Basic and acidic residues" evidence="1">
    <location>
        <begin position="59"/>
        <end position="68"/>
    </location>
</feature>
<dbReference type="RefSeq" id="WP_284062266.1">
    <property type="nucleotide sequence ID" value="NZ_CP126158.1"/>
</dbReference>
<keyword evidence="3" id="KW-1185">Reference proteome</keyword>
<evidence type="ECO:0000313" key="3">
    <source>
        <dbReference type="Proteomes" id="UP001596443"/>
    </source>
</evidence>
<dbReference type="AlphaFoldDB" id="A0ABD5T8K3"/>
<evidence type="ECO:0000256" key="1">
    <source>
        <dbReference type="SAM" id="MobiDB-lite"/>
    </source>
</evidence>
<feature type="compositionally biased region" description="Polar residues" evidence="1">
    <location>
        <begin position="70"/>
        <end position="79"/>
    </location>
</feature>
<sequence length="79" mass="8722">MSECPWPGCDELPTVTVVEPPADDEIEPGMSGAPAGRYCPEHAQRVRDGDSWSVDEVEPDRVESEVRWQDYSTTEVGDA</sequence>
<feature type="region of interest" description="Disordered" evidence="1">
    <location>
        <begin position="44"/>
        <end position="79"/>
    </location>
</feature>
<comment type="caution">
    <text evidence="2">The sequence shown here is derived from an EMBL/GenBank/DDBJ whole genome shotgun (WGS) entry which is preliminary data.</text>
</comment>
<protein>
    <submittedName>
        <fullName evidence="2">Uncharacterized protein</fullName>
    </submittedName>
</protein>
<name>A0ABD5T8K3_9EURY</name>
<proteinExistence type="predicted"/>
<dbReference type="EMBL" id="JBHSWX010000012">
    <property type="protein sequence ID" value="MFC6785409.1"/>
    <property type="molecule type" value="Genomic_DNA"/>
</dbReference>
<reference evidence="2 3" key="1">
    <citation type="journal article" date="2019" name="Int. J. Syst. Evol. Microbiol.">
        <title>The Global Catalogue of Microorganisms (GCM) 10K type strain sequencing project: providing services to taxonomists for standard genome sequencing and annotation.</title>
        <authorList>
            <consortium name="The Broad Institute Genomics Platform"/>
            <consortium name="The Broad Institute Genome Sequencing Center for Infectious Disease"/>
            <person name="Wu L."/>
            <person name="Ma J."/>
        </authorList>
    </citation>
    <scope>NUCLEOTIDE SEQUENCE [LARGE SCALE GENOMIC DNA]</scope>
    <source>
        <strain evidence="2 3">SYNS20</strain>
    </source>
</reference>
<evidence type="ECO:0000313" key="2">
    <source>
        <dbReference type="EMBL" id="MFC6785409.1"/>
    </source>
</evidence>
<accession>A0ABD5T8K3</accession>
<dbReference type="GeneID" id="81208440"/>
<dbReference type="Proteomes" id="UP001596443">
    <property type="component" value="Unassembled WGS sequence"/>
</dbReference>